<comment type="caution">
    <text evidence="14">The sequence shown here is derived from an EMBL/GenBank/DDBJ whole genome shotgun (WGS) entry which is preliminary data.</text>
</comment>
<dbReference type="Pfam" id="PF02434">
    <property type="entry name" value="Fringe"/>
    <property type="match status" value="1"/>
</dbReference>
<evidence type="ECO:0000256" key="3">
    <source>
        <dbReference type="ARBA" id="ARBA00006462"/>
    </source>
</evidence>
<comment type="subcellular location">
    <subcellularLocation>
        <location evidence="1">Membrane</location>
        <topology evidence="1">Single-pass type II membrane protein</topology>
    </subcellularLocation>
</comment>
<organism evidence="14 15">
    <name type="scientific">Petrolisthes manimaculis</name>
    <dbReference type="NCBI Taxonomy" id="1843537"/>
    <lineage>
        <taxon>Eukaryota</taxon>
        <taxon>Metazoa</taxon>
        <taxon>Ecdysozoa</taxon>
        <taxon>Arthropoda</taxon>
        <taxon>Crustacea</taxon>
        <taxon>Multicrustacea</taxon>
        <taxon>Malacostraca</taxon>
        <taxon>Eumalacostraca</taxon>
        <taxon>Eucarida</taxon>
        <taxon>Decapoda</taxon>
        <taxon>Pleocyemata</taxon>
        <taxon>Anomura</taxon>
        <taxon>Galatheoidea</taxon>
        <taxon>Porcellanidae</taxon>
        <taxon>Petrolisthes</taxon>
    </lineage>
</organism>
<keyword evidence="8" id="KW-0547">Nucleotide-binding</keyword>
<dbReference type="PANTHER" id="PTHR23033">
    <property type="entry name" value="BETA1,3-GALACTOSYLTRANSFERASE"/>
    <property type="match status" value="1"/>
</dbReference>
<reference evidence="14" key="1">
    <citation type="submission" date="2023-11" db="EMBL/GenBank/DDBJ databases">
        <title>Genome assemblies of two species of porcelain crab, Petrolisthes cinctipes and Petrolisthes manimaculis (Anomura: Porcellanidae).</title>
        <authorList>
            <person name="Angst P."/>
        </authorList>
    </citation>
    <scope>NUCLEOTIDE SEQUENCE</scope>
    <source>
        <strain evidence="14">PB745_02</strain>
        <tissue evidence="14">Gill</tissue>
    </source>
</reference>
<evidence type="ECO:0000256" key="12">
    <source>
        <dbReference type="SAM" id="MobiDB-lite"/>
    </source>
</evidence>
<dbReference type="InterPro" id="IPR003378">
    <property type="entry name" value="Fringe-like_glycosylTrfase"/>
</dbReference>
<evidence type="ECO:0000259" key="13">
    <source>
        <dbReference type="Pfam" id="PF02434"/>
    </source>
</evidence>
<comment type="similarity">
    <text evidence="3">Belongs to the glycosyltransferase 31 family. Beta3-Gal-T subfamily.</text>
</comment>
<keyword evidence="6" id="KW-0808">Transferase</keyword>
<evidence type="ECO:0000256" key="6">
    <source>
        <dbReference type="ARBA" id="ARBA00022679"/>
    </source>
</evidence>
<evidence type="ECO:0000256" key="5">
    <source>
        <dbReference type="ARBA" id="ARBA00022676"/>
    </source>
</evidence>
<evidence type="ECO:0000313" key="15">
    <source>
        <dbReference type="Proteomes" id="UP001292094"/>
    </source>
</evidence>
<dbReference type="InterPro" id="IPR026050">
    <property type="entry name" value="C1GALT1/C1GALT1_chp1"/>
</dbReference>
<accession>A0AAE1NGC4</accession>
<gene>
    <name evidence="14" type="ORF">Pmani_037397</name>
</gene>
<dbReference type="AlphaFoldDB" id="A0AAE1NGC4"/>
<dbReference type="GO" id="GO:0016020">
    <property type="term" value="C:membrane"/>
    <property type="evidence" value="ECO:0007669"/>
    <property type="project" value="UniProtKB-SubCell"/>
</dbReference>
<evidence type="ECO:0000256" key="11">
    <source>
        <dbReference type="ARBA" id="ARBA00023136"/>
    </source>
</evidence>
<sequence>MVLYILPTFYFAGYPPPPLLPSPTTTTKKGHFIISRRHQQQQQQQNINKHLNPLSLHPPPPLSPLSSSFSVTCLVVTAPGNIQARARHASNTWARTNSGEGGRGACSKVYFLTSERDSRLENVIVSKYSSYVDLWGKVLDGFHSLDPNSSHWFMKADDDSYLVGHNLVALLSGLDAAKSHYIGLPLIYSPKNGQPIEFNSGGAARLRSKSLNTSTTSTTTTTRHNHLQ</sequence>
<keyword evidence="11" id="KW-0472">Membrane</keyword>
<feature type="domain" description="Fringe-like glycosyltransferase" evidence="13">
    <location>
        <begin position="149"/>
        <end position="203"/>
    </location>
</feature>
<feature type="compositionally biased region" description="Low complexity" evidence="12">
    <location>
        <begin position="213"/>
        <end position="222"/>
    </location>
</feature>
<name>A0AAE1NGC4_9EUCA</name>
<proteinExistence type="inferred from homology"/>
<dbReference type="EMBL" id="JAWZYT010005774">
    <property type="protein sequence ID" value="KAK4289650.1"/>
    <property type="molecule type" value="Genomic_DNA"/>
</dbReference>
<dbReference type="Proteomes" id="UP001292094">
    <property type="component" value="Unassembled WGS sequence"/>
</dbReference>
<evidence type="ECO:0000256" key="10">
    <source>
        <dbReference type="ARBA" id="ARBA00022989"/>
    </source>
</evidence>
<evidence type="ECO:0000256" key="2">
    <source>
        <dbReference type="ARBA" id="ARBA00004922"/>
    </source>
</evidence>
<evidence type="ECO:0000256" key="8">
    <source>
        <dbReference type="ARBA" id="ARBA00022741"/>
    </source>
</evidence>
<dbReference type="PANTHER" id="PTHR23033:SF14">
    <property type="entry name" value="GLYCOPROTEIN-N-ACETYLGALACTOSAMINE 3-BETA-GALACTOSYLTRANSFERASE 1-RELATED"/>
    <property type="match status" value="1"/>
</dbReference>
<evidence type="ECO:0000256" key="9">
    <source>
        <dbReference type="ARBA" id="ARBA00022968"/>
    </source>
</evidence>
<dbReference type="Gene3D" id="3.90.550.50">
    <property type="match status" value="1"/>
</dbReference>
<dbReference type="GO" id="GO:0016263">
    <property type="term" value="F:glycoprotein-N-acetylgalactosamine 3-beta-galactosyltransferase activity"/>
    <property type="evidence" value="ECO:0007669"/>
    <property type="project" value="UniProtKB-EC"/>
</dbReference>
<keyword evidence="15" id="KW-1185">Reference proteome</keyword>
<dbReference type="GO" id="GO:0000166">
    <property type="term" value="F:nucleotide binding"/>
    <property type="evidence" value="ECO:0007669"/>
    <property type="project" value="UniProtKB-KW"/>
</dbReference>
<evidence type="ECO:0000256" key="1">
    <source>
        <dbReference type="ARBA" id="ARBA00004606"/>
    </source>
</evidence>
<evidence type="ECO:0000256" key="4">
    <source>
        <dbReference type="ARBA" id="ARBA00012557"/>
    </source>
</evidence>
<keyword evidence="5" id="KW-0328">Glycosyltransferase</keyword>
<evidence type="ECO:0000256" key="7">
    <source>
        <dbReference type="ARBA" id="ARBA00022692"/>
    </source>
</evidence>
<keyword evidence="9" id="KW-0735">Signal-anchor</keyword>
<evidence type="ECO:0000313" key="14">
    <source>
        <dbReference type="EMBL" id="KAK4289650.1"/>
    </source>
</evidence>
<protein>
    <recommendedName>
        <fullName evidence="4">N-acetylgalactosaminide beta-1,3-galactosyltransferase</fullName>
        <ecNumber evidence="4">2.4.1.122</ecNumber>
    </recommendedName>
</protein>
<keyword evidence="7" id="KW-0812">Transmembrane</keyword>
<keyword evidence="10" id="KW-1133">Transmembrane helix</keyword>
<comment type="pathway">
    <text evidence="2">Protein modification; protein glycosylation.</text>
</comment>
<dbReference type="EC" id="2.4.1.122" evidence="4"/>
<feature type="region of interest" description="Disordered" evidence="12">
    <location>
        <begin position="204"/>
        <end position="228"/>
    </location>
</feature>